<gene>
    <name evidence="9" type="ORF">EVOR1521_LOCUS17086</name>
</gene>
<dbReference type="InterPro" id="IPR026767">
    <property type="entry name" value="Tmem151"/>
</dbReference>
<evidence type="ECO:0000256" key="1">
    <source>
        <dbReference type="ARBA" id="ARBA00004141"/>
    </source>
</evidence>
<proteinExistence type="inferred from homology"/>
<feature type="transmembrane region" description="Helical" evidence="7">
    <location>
        <begin position="443"/>
        <end position="462"/>
    </location>
</feature>
<evidence type="ECO:0000313" key="9">
    <source>
        <dbReference type="EMBL" id="CAJ1391828.1"/>
    </source>
</evidence>
<dbReference type="InterPro" id="IPR005135">
    <property type="entry name" value="Endo/exonuclease/phosphatase"/>
</dbReference>
<dbReference type="SUPFAM" id="SSF56219">
    <property type="entry name" value="DNase I-like"/>
    <property type="match status" value="1"/>
</dbReference>
<evidence type="ECO:0000256" key="5">
    <source>
        <dbReference type="ARBA" id="ARBA00023136"/>
    </source>
</evidence>
<comment type="similarity">
    <text evidence="2">Belongs to the TMEM151 family.</text>
</comment>
<accession>A0AA36ISE0</accession>
<evidence type="ECO:0000256" key="6">
    <source>
        <dbReference type="SAM" id="MobiDB-lite"/>
    </source>
</evidence>
<evidence type="ECO:0000313" key="10">
    <source>
        <dbReference type="Proteomes" id="UP001178507"/>
    </source>
</evidence>
<feature type="transmembrane region" description="Helical" evidence="7">
    <location>
        <begin position="409"/>
        <end position="431"/>
    </location>
</feature>
<keyword evidence="3 7" id="KW-0812">Transmembrane</keyword>
<dbReference type="Proteomes" id="UP001178507">
    <property type="component" value="Unassembled WGS sequence"/>
</dbReference>
<dbReference type="InterPro" id="IPR050410">
    <property type="entry name" value="CCR4/nocturin_mRNA_transcr"/>
</dbReference>
<dbReference type="InterPro" id="IPR036691">
    <property type="entry name" value="Endo/exonu/phosph_ase_sf"/>
</dbReference>
<keyword evidence="10" id="KW-1185">Reference proteome</keyword>
<dbReference type="Pfam" id="PF03372">
    <property type="entry name" value="Exo_endo_phos"/>
    <property type="match status" value="1"/>
</dbReference>
<comment type="subcellular location">
    <subcellularLocation>
        <location evidence="1">Membrane</location>
        <topology evidence="1">Multi-pass membrane protein</topology>
    </subcellularLocation>
</comment>
<feature type="region of interest" description="Disordered" evidence="6">
    <location>
        <begin position="1"/>
        <end position="38"/>
    </location>
</feature>
<dbReference type="Gene3D" id="3.60.10.10">
    <property type="entry name" value="Endonuclease/exonuclease/phosphatase"/>
    <property type="match status" value="1"/>
</dbReference>
<keyword evidence="5 7" id="KW-0472">Membrane</keyword>
<dbReference type="PANTHER" id="PTHR12121">
    <property type="entry name" value="CARBON CATABOLITE REPRESSOR PROTEIN 4"/>
    <property type="match status" value="1"/>
</dbReference>
<dbReference type="PANTHER" id="PTHR12121:SF36">
    <property type="entry name" value="ENDONUCLEASE_EXONUCLEASE_PHOSPHATASE DOMAIN-CONTAINING PROTEIN"/>
    <property type="match status" value="1"/>
</dbReference>
<protein>
    <recommendedName>
        <fullName evidence="8">Endonuclease/exonuclease/phosphatase domain-containing protein</fullName>
    </recommendedName>
</protein>
<evidence type="ECO:0000256" key="2">
    <source>
        <dbReference type="ARBA" id="ARBA00009583"/>
    </source>
</evidence>
<dbReference type="GO" id="GO:0016020">
    <property type="term" value="C:membrane"/>
    <property type="evidence" value="ECO:0007669"/>
    <property type="project" value="UniProtKB-SubCell"/>
</dbReference>
<dbReference type="GO" id="GO:0000175">
    <property type="term" value="F:3'-5'-RNA exonuclease activity"/>
    <property type="evidence" value="ECO:0007669"/>
    <property type="project" value="TreeGrafter"/>
</dbReference>
<reference evidence="9" key="1">
    <citation type="submission" date="2023-08" db="EMBL/GenBank/DDBJ databases">
        <authorList>
            <person name="Chen Y."/>
            <person name="Shah S."/>
            <person name="Dougan E. K."/>
            <person name="Thang M."/>
            <person name="Chan C."/>
        </authorList>
    </citation>
    <scope>NUCLEOTIDE SEQUENCE</scope>
</reference>
<dbReference type="EMBL" id="CAUJNA010002224">
    <property type="protein sequence ID" value="CAJ1391828.1"/>
    <property type="molecule type" value="Genomic_DNA"/>
</dbReference>
<keyword evidence="4 7" id="KW-1133">Transmembrane helix</keyword>
<organism evidence="9 10">
    <name type="scientific">Effrenium voratum</name>
    <dbReference type="NCBI Taxonomy" id="2562239"/>
    <lineage>
        <taxon>Eukaryota</taxon>
        <taxon>Sar</taxon>
        <taxon>Alveolata</taxon>
        <taxon>Dinophyceae</taxon>
        <taxon>Suessiales</taxon>
        <taxon>Symbiodiniaceae</taxon>
        <taxon>Effrenium</taxon>
    </lineage>
</organism>
<dbReference type="Pfam" id="PF14857">
    <property type="entry name" value="TMEM151"/>
    <property type="match status" value="1"/>
</dbReference>
<dbReference type="AlphaFoldDB" id="A0AA36ISE0"/>
<evidence type="ECO:0000256" key="3">
    <source>
        <dbReference type="ARBA" id="ARBA00022692"/>
    </source>
</evidence>
<evidence type="ECO:0000259" key="8">
    <source>
        <dbReference type="Pfam" id="PF03372"/>
    </source>
</evidence>
<evidence type="ECO:0000256" key="7">
    <source>
        <dbReference type="SAM" id="Phobius"/>
    </source>
</evidence>
<feature type="transmembrane region" description="Helical" evidence="7">
    <location>
        <begin position="617"/>
        <end position="633"/>
    </location>
</feature>
<comment type="caution">
    <text evidence="9">The sequence shown here is derived from an EMBL/GenBank/DDBJ whole genome shotgun (WGS) entry which is preliminary data.</text>
</comment>
<sequence length="1046" mass="116694">MPAGTPLLDDPELGASAPPGSPTEELQPSAPPQPLTPQELQQLLTQLPGGSADLPTEQALRSFRTATAGKIVWAEQMRQVASSAAGGDQLFREAYERQLIMDPEMLTAADGPWTQPQWLPSAPPPEDFDSAAQALMSQIVVIRFDGRVANISVDPSKPCLDLGHRAASRFGDLVFDPQEHTLLGVGQVPSAGLQQGSTVKLTGLVNQPELNGAIGRVWKTKDENEELEVAIPSGVLRLHQDNVVAHNVTVVTRSAAFDLDLAQPFSSCPALRILWLEKVGDSPTAPQKESSRNGVLRKIGWQYVGMSARQQNAVSVGEFRNFLWNLHLDDASFSLIAKRFAPTGNYLHYNEVLFLLGRPHLRCPDVPVDALIYEAVVSILGRRTTAHIDRDLGSEDDGLGMKRACKKHCASYTTSLILQGVIWCSIIYAVLAMLIDGYVDTQMLAPMGIAYFIYLIHLCFCVRLTRALVNATEGIEQVIDKMDRPRYENPCFTWHVQCYHYETRTRTTTDKDGRTQTHTESVRVNTHTASKSGTIPSQDNTLDFIPNTLAAQTQIDTTLDLDLSASDYLAEYHRFCAFHRWDVHQDTSRSEDLPSRVTSCVAIWSQRNMPCWMGSKCYWLANLFAVSFFYRILAQSRMGHQEYVYLKKCFQLCLGIEVASPKAERLNAIRVKEEPDESGGQLWFVLFGASEVSTAPDMNPETLLSVMSFNIRYADAPEREAQNRWIQRRSRVEALIRAQRPALLGFQELQSDQAQQLLEALPSYRAVAYANDSPRAPRSRDFQTAIFYDSSRLKLLDSHAACVSFWPTFCEASASGDHVWLSETPRLEGSRSFGSRGARTLTMARFKAEDLQKTLLAFNTHLDVWNATARIAQAELVREHVESKAQAHPNDAIFLTGDFNCVPGQSPHDILQQQLKDSWHECSRSEDCEGHFFPVTFHAWLGLKATTPLLRVAAYVLLALHECDLLLPTERPRTFGEAVAMLRSVFSQLSFATFSGLDWPDSFGRLHVDWIFFRGAKPRGVFVGDVAEHPASDHFPLVALFQMGIA</sequence>
<feature type="domain" description="Endonuclease/exonuclease/phosphatase" evidence="8">
    <location>
        <begin position="707"/>
        <end position="1034"/>
    </location>
</feature>
<name>A0AA36ISE0_9DINO</name>
<evidence type="ECO:0000256" key="4">
    <source>
        <dbReference type="ARBA" id="ARBA00022989"/>
    </source>
</evidence>